<evidence type="ECO:0000313" key="4">
    <source>
        <dbReference type="Proteomes" id="UP000195305"/>
    </source>
</evidence>
<feature type="transmembrane region" description="Helical" evidence="1">
    <location>
        <begin position="84"/>
        <end position="101"/>
    </location>
</feature>
<dbReference type="PANTHER" id="PTHR14969">
    <property type="entry name" value="SPHINGOSINE-1-PHOSPHATE PHOSPHOHYDROLASE"/>
    <property type="match status" value="1"/>
</dbReference>
<feature type="transmembrane region" description="Helical" evidence="1">
    <location>
        <begin position="175"/>
        <end position="192"/>
    </location>
</feature>
<evidence type="ECO:0000259" key="2">
    <source>
        <dbReference type="SMART" id="SM00014"/>
    </source>
</evidence>
<accession>A0A1Y4SN67</accession>
<feature type="domain" description="Phosphatidic acid phosphatase type 2/haloperoxidase" evidence="2">
    <location>
        <begin position="85"/>
        <end position="190"/>
    </location>
</feature>
<keyword evidence="1" id="KW-0472">Membrane</keyword>
<keyword evidence="1" id="KW-1133">Transmembrane helix</keyword>
<dbReference type="SUPFAM" id="SSF48317">
    <property type="entry name" value="Acid phosphatase/Vanadium-dependent haloperoxidase"/>
    <property type="match status" value="1"/>
</dbReference>
<reference evidence="3 4" key="1">
    <citation type="journal article" date="2018" name="BMC Genomics">
        <title>Whole genome sequencing and function prediction of 133 gut anaerobes isolated from chicken caecum in pure cultures.</title>
        <authorList>
            <person name="Medvecky M."/>
            <person name="Cejkova D."/>
            <person name="Polansky O."/>
            <person name="Karasova D."/>
            <person name="Kubasova T."/>
            <person name="Cizek A."/>
            <person name="Rychlik I."/>
        </authorList>
    </citation>
    <scope>NUCLEOTIDE SEQUENCE [LARGE SCALE GENOMIC DNA]</scope>
    <source>
        <strain evidence="3 4">An13</strain>
    </source>
</reference>
<keyword evidence="4" id="KW-1185">Reference proteome</keyword>
<comment type="caution">
    <text evidence="3">The sequence shown here is derived from an EMBL/GenBank/DDBJ whole genome shotgun (WGS) entry which is preliminary data.</text>
</comment>
<dbReference type="Pfam" id="PF01569">
    <property type="entry name" value="PAP2"/>
    <property type="match status" value="1"/>
</dbReference>
<sequence>MVKGWIRNYKHWIFLIGSWLCLFFFLFTFMNGLWHDIDVLIYAYCLSIRQPLLTFFMKIMTLLGSAFFIIILCFIAIVTNKSSGLRLSLHMVVLALINFVIKNIVTRSRPTYFPVIQEHGYSFPSFHAMMSMSLYGFIGYKIWKSHHFLAIVILTIPIIVGITRIYLGVHYASDIVAGWLISLCYLSTLYFIHKKSSVS</sequence>
<name>A0A1Y4SN67_9FIRM</name>
<protein>
    <recommendedName>
        <fullName evidence="2">Phosphatidic acid phosphatase type 2/haloperoxidase domain-containing protein</fullName>
    </recommendedName>
</protein>
<dbReference type="AlphaFoldDB" id="A0A1Y4SN67"/>
<dbReference type="Proteomes" id="UP000195305">
    <property type="component" value="Unassembled WGS sequence"/>
</dbReference>
<dbReference type="CDD" id="cd03392">
    <property type="entry name" value="PAP2_like_2"/>
    <property type="match status" value="1"/>
</dbReference>
<dbReference type="SMART" id="SM00014">
    <property type="entry name" value="acidPPc"/>
    <property type="match status" value="1"/>
</dbReference>
<feature type="transmembrane region" description="Helical" evidence="1">
    <location>
        <begin position="12"/>
        <end position="35"/>
    </location>
</feature>
<feature type="transmembrane region" description="Helical" evidence="1">
    <location>
        <begin position="121"/>
        <end position="140"/>
    </location>
</feature>
<dbReference type="RefSeq" id="WP_087360296.1">
    <property type="nucleotide sequence ID" value="NZ_NFLJ01000059.1"/>
</dbReference>
<evidence type="ECO:0000256" key="1">
    <source>
        <dbReference type="SAM" id="Phobius"/>
    </source>
</evidence>
<keyword evidence="1" id="KW-0812">Transmembrane</keyword>
<organism evidence="3 4">
    <name type="scientific">Massilimicrobiota timonensis</name>
    <dbReference type="NCBI Taxonomy" id="1776392"/>
    <lineage>
        <taxon>Bacteria</taxon>
        <taxon>Bacillati</taxon>
        <taxon>Bacillota</taxon>
        <taxon>Erysipelotrichia</taxon>
        <taxon>Erysipelotrichales</taxon>
        <taxon>Erysipelotrichaceae</taxon>
        <taxon>Massilimicrobiota</taxon>
    </lineage>
</organism>
<gene>
    <name evidence="3" type="ORF">B5E75_13510</name>
</gene>
<feature type="transmembrane region" description="Helical" evidence="1">
    <location>
        <begin position="147"/>
        <end position="169"/>
    </location>
</feature>
<dbReference type="Gene3D" id="1.20.144.10">
    <property type="entry name" value="Phosphatidic acid phosphatase type 2/haloperoxidase"/>
    <property type="match status" value="1"/>
</dbReference>
<evidence type="ECO:0000313" key="3">
    <source>
        <dbReference type="EMBL" id="OUQ31328.1"/>
    </source>
</evidence>
<dbReference type="OrthoDB" id="9789113at2"/>
<feature type="transmembrane region" description="Helical" evidence="1">
    <location>
        <begin position="55"/>
        <end position="77"/>
    </location>
</feature>
<dbReference type="PANTHER" id="PTHR14969:SF13">
    <property type="entry name" value="AT30094P"/>
    <property type="match status" value="1"/>
</dbReference>
<dbReference type="InterPro" id="IPR036938">
    <property type="entry name" value="PAP2/HPO_sf"/>
</dbReference>
<dbReference type="EMBL" id="NFLJ01000059">
    <property type="protein sequence ID" value="OUQ31328.1"/>
    <property type="molecule type" value="Genomic_DNA"/>
</dbReference>
<proteinExistence type="predicted"/>
<dbReference type="InterPro" id="IPR000326">
    <property type="entry name" value="PAP2/HPO"/>
</dbReference>